<dbReference type="SMART" id="SM00304">
    <property type="entry name" value="HAMP"/>
    <property type="match status" value="2"/>
</dbReference>
<feature type="domain" description="HAMP" evidence="3">
    <location>
        <begin position="68"/>
        <end position="113"/>
    </location>
</feature>
<dbReference type="Gene3D" id="1.10.287.950">
    <property type="entry name" value="Methyl-accepting chemotaxis protein"/>
    <property type="match status" value="1"/>
</dbReference>
<dbReference type="PROSITE" id="PS50885">
    <property type="entry name" value="HAMP"/>
    <property type="match status" value="1"/>
</dbReference>
<dbReference type="AlphaFoldDB" id="A0A326UAI5"/>
<dbReference type="InterPro" id="IPR003660">
    <property type="entry name" value="HAMP_dom"/>
</dbReference>
<evidence type="ECO:0000256" key="2">
    <source>
        <dbReference type="SAM" id="Phobius"/>
    </source>
</evidence>
<organism evidence="4 5">
    <name type="scientific">Thermosporothrix hazakensis</name>
    <dbReference type="NCBI Taxonomy" id="644383"/>
    <lineage>
        <taxon>Bacteria</taxon>
        <taxon>Bacillati</taxon>
        <taxon>Chloroflexota</taxon>
        <taxon>Ktedonobacteria</taxon>
        <taxon>Ktedonobacterales</taxon>
        <taxon>Thermosporotrichaceae</taxon>
        <taxon>Thermosporothrix</taxon>
    </lineage>
</organism>
<evidence type="ECO:0000313" key="5">
    <source>
        <dbReference type="Proteomes" id="UP000248806"/>
    </source>
</evidence>
<feature type="transmembrane region" description="Helical" evidence="2">
    <location>
        <begin position="35"/>
        <end position="59"/>
    </location>
</feature>
<keyword evidence="5" id="KW-1185">Reference proteome</keyword>
<sequence length="381" mass="42377">MKSSLFRIEILVAAMLPVTALWVIGILSMRNLDSVLFLVVLALSSVLVFLAELAIFWFFQRTTRSQQQALTEVCRAYVAGDLSQRATPQGDETLLELTHTINTLLEHISSQMQTAARNQFAANEFQRTTQAVQKLIGEIKPVMEGDLRVHASATSGDIGLISDICNALIEELVDLAKWTRYSTGRVKTKTHTLLSNAVELARTTETQMLRFSETTEAVEKLVAFVQRLSNTLQLNVEIVHEALTALKQHTGLRAVSADVTVLRNEGSDLHLVAMLQRLQTDLQRQEQLLKSLLDSTQSHATLAESMISDLYAIARRSHDASTAILTTAQYIHSLSVLAQQWHNSVATFQLPEDALQESTQEEEEDSMTPEGPLRKQVSLLS</sequence>
<evidence type="ECO:0000259" key="3">
    <source>
        <dbReference type="PROSITE" id="PS50885"/>
    </source>
</evidence>
<feature type="transmembrane region" description="Helical" evidence="2">
    <location>
        <begin position="6"/>
        <end position="28"/>
    </location>
</feature>
<keyword evidence="2" id="KW-0812">Transmembrane</keyword>
<dbReference type="GO" id="GO:0007165">
    <property type="term" value="P:signal transduction"/>
    <property type="evidence" value="ECO:0007669"/>
    <property type="project" value="InterPro"/>
</dbReference>
<evidence type="ECO:0000256" key="1">
    <source>
        <dbReference type="SAM" id="MobiDB-lite"/>
    </source>
</evidence>
<keyword evidence="2" id="KW-0472">Membrane</keyword>
<feature type="region of interest" description="Disordered" evidence="1">
    <location>
        <begin position="355"/>
        <end position="381"/>
    </location>
</feature>
<reference evidence="4 5" key="1">
    <citation type="submission" date="2018-06" db="EMBL/GenBank/DDBJ databases">
        <title>Genomic Encyclopedia of Archaeal and Bacterial Type Strains, Phase II (KMG-II): from individual species to whole genera.</title>
        <authorList>
            <person name="Goeker M."/>
        </authorList>
    </citation>
    <scope>NUCLEOTIDE SEQUENCE [LARGE SCALE GENOMIC DNA]</scope>
    <source>
        <strain evidence="4 5">ATCC BAA-1881</strain>
    </source>
</reference>
<evidence type="ECO:0000313" key="4">
    <source>
        <dbReference type="EMBL" id="PZW32579.1"/>
    </source>
</evidence>
<proteinExistence type="predicted"/>
<comment type="caution">
    <text evidence="4">The sequence shown here is derived from an EMBL/GenBank/DDBJ whole genome shotgun (WGS) entry which is preliminary data.</text>
</comment>
<keyword evidence="2" id="KW-1133">Transmembrane helix</keyword>
<dbReference type="EMBL" id="QKUF01000004">
    <property type="protein sequence ID" value="PZW32579.1"/>
    <property type="molecule type" value="Genomic_DNA"/>
</dbReference>
<dbReference type="RefSeq" id="WP_111320754.1">
    <property type="nucleotide sequence ID" value="NZ_BIFX01000002.1"/>
</dbReference>
<gene>
    <name evidence="4" type="ORF">EI42_01671</name>
</gene>
<name>A0A326UAI5_THEHA</name>
<dbReference type="Proteomes" id="UP000248806">
    <property type="component" value="Unassembled WGS sequence"/>
</dbReference>
<dbReference type="GO" id="GO:0016020">
    <property type="term" value="C:membrane"/>
    <property type="evidence" value="ECO:0007669"/>
    <property type="project" value="InterPro"/>
</dbReference>
<dbReference type="OrthoDB" id="9844543at2"/>
<accession>A0A326UAI5</accession>
<protein>
    <recommendedName>
        <fullName evidence="3">HAMP domain-containing protein</fullName>
    </recommendedName>
</protein>
<dbReference type="SUPFAM" id="SSF58104">
    <property type="entry name" value="Methyl-accepting chemotaxis protein (MCP) signaling domain"/>
    <property type="match status" value="1"/>
</dbReference>